<evidence type="ECO:0000256" key="3">
    <source>
        <dbReference type="ARBA" id="ARBA00018408"/>
    </source>
</evidence>
<dbReference type="AlphaFoldDB" id="A0AAD2D1P2"/>
<proteinExistence type="predicted"/>
<evidence type="ECO:0000256" key="1">
    <source>
        <dbReference type="ARBA" id="ARBA00004300"/>
    </source>
</evidence>
<dbReference type="GO" id="GO:0005813">
    <property type="term" value="C:centrosome"/>
    <property type="evidence" value="ECO:0007669"/>
    <property type="project" value="UniProtKB-SubCell"/>
</dbReference>
<feature type="compositionally biased region" description="Polar residues" evidence="10">
    <location>
        <begin position="46"/>
        <end position="57"/>
    </location>
</feature>
<protein>
    <recommendedName>
        <fullName evidence="3">Centrosomal protein of 70 kDa</fullName>
    </recommendedName>
</protein>
<feature type="compositionally biased region" description="Basic residues" evidence="10">
    <location>
        <begin position="514"/>
        <end position="528"/>
    </location>
</feature>
<comment type="subunit">
    <text evidence="2">Directly interacts with tubulin-gamma; this interaction determines centrosomal localization.</text>
</comment>
<evidence type="ECO:0000313" key="11">
    <source>
        <dbReference type="EMBL" id="CAI2377659.1"/>
    </source>
</evidence>
<feature type="region of interest" description="Disordered" evidence="10">
    <location>
        <begin position="207"/>
        <end position="297"/>
    </location>
</feature>
<feature type="compositionally biased region" description="Basic and acidic residues" evidence="10">
    <location>
        <begin position="234"/>
        <end position="243"/>
    </location>
</feature>
<comment type="caution">
    <text evidence="11">The sequence shown here is derived from an EMBL/GenBank/DDBJ whole genome shotgun (WGS) entry which is preliminary data.</text>
</comment>
<dbReference type="GO" id="GO:0070507">
    <property type="term" value="P:regulation of microtubule cytoskeleton organization"/>
    <property type="evidence" value="ECO:0007669"/>
    <property type="project" value="InterPro"/>
</dbReference>
<dbReference type="PANTHER" id="PTHR14594">
    <property type="entry name" value="CENTROSOMAL PROTEIN OF 70 KDA"/>
    <property type="match status" value="1"/>
</dbReference>
<accession>A0AAD2D1P2</accession>
<keyword evidence="6 9" id="KW-0175">Coiled coil</keyword>
<feature type="region of interest" description="Disordered" evidence="10">
    <location>
        <begin position="499"/>
        <end position="528"/>
    </location>
</feature>
<evidence type="ECO:0000256" key="4">
    <source>
        <dbReference type="ARBA" id="ARBA00022490"/>
    </source>
</evidence>
<feature type="compositionally biased region" description="Low complexity" evidence="10">
    <location>
        <begin position="267"/>
        <end position="283"/>
    </location>
</feature>
<sequence>MRANSSTRNNHFRLNRHFSATHEDLKSTISSNASRRYRMRSKENQSFDNGCQISGLRSQRDMTSPVPVQSEPEKDVKEVPKKKEMNIEDISSKENLDKSVEVLNGLLGNGPEESEISLGEKDPDNMMNDSAPQVEELQKILSKYKDDSGIDDSDMMEESVKESIKRTQEAYENIMKLKYGKKDEIEPKEVSKESTVNMETTLEKELGFCFESDVSQEENKKDNEEGSENSDDFPPDREIKRINAESSEVPVQKDISEDRKEIDKFLESSLSSHSKEASSNNEAPDFSDPQILHKKSVSEQIPDIVEAQMIKSPKSSMEDTMCKLVEYLDAEESPSKASKISQSPAPINEEPVREISLDTAPKLSEANLEVIANLKSSPIVEKLEKASKEQTFGNTTQEENLETIQVHNLEHLKKEELRTERKVNDGQLMKAEVVHDTHTTSQIMTNTTPKDSCDLNMYSNFDMTLRKNPDDRKSELDALMKGSEDYFNSVLNQMHQDLNPIPNRKHMSSEIPKPMRKTGKISKNKSKRVKRNLPNTSAQLGDPKFSSFSIEHKENISTNMGAKDVWYNVNRILEKNGYAKISISSKTDPALVCNTVLEILHDYEKRGETIQNLLTSKREFGYQNASQRATDIESKNKIASLQEANSKLKAKIKALEYSLQQNSQKSKRKEWSSKEDSVNSKGLILKLAMAQNQIKASEKEKLKLKEKLDKVTERIEKSERRDLDLPKNLPSRIKDMISGYENQKERLDGRISSLEVQIQKVNNINAKLINENKCLAKGSTQANSKYFYMKDEGKLLQKLEELEKVKDNLMKALTRKEETIETNLQELENIKEVKSAMTAKIQALEHDLKHGPSIAELHSLQNTITKLESECKRLRKENDTLENEVMMLKNNNNSHLKPQAESFSTKNSSRISYDEESATKILLKVLEILNIQNPFEKFSDEASFSILETVTKIQRVVMAVPRMEAFIKQVCSSVFPHTPSPQLENIIPEIHRLHSLIYSYQNKGA</sequence>
<dbReference type="GO" id="GO:0060271">
    <property type="term" value="P:cilium assembly"/>
    <property type="evidence" value="ECO:0007669"/>
    <property type="project" value="InterPro"/>
</dbReference>
<evidence type="ECO:0000256" key="10">
    <source>
        <dbReference type="SAM" id="MobiDB-lite"/>
    </source>
</evidence>
<keyword evidence="5" id="KW-0802">TPR repeat</keyword>
<evidence type="ECO:0000256" key="8">
    <source>
        <dbReference type="ARBA" id="ARBA00025273"/>
    </source>
</evidence>
<keyword evidence="7" id="KW-0206">Cytoskeleton</keyword>
<evidence type="ECO:0000256" key="2">
    <source>
        <dbReference type="ARBA" id="ARBA00011832"/>
    </source>
</evidence>
<comment type="subcellular location">
    <subcellularLocation>
        <location evidence="1">Cytoplasm</location>
        <location evidence="1">Cytoskeleton</location>
        <location evidence="1">Microtubule organizing center</location>
        <location evidence="1">Centrosome</location>
    </subcellularLocation>
</comment>
<evidence type="ECO:0000256" key="9">
    <source>
        <dbReference type="SAM" id="Coils"/>
    </source>
</evidence>
<keyword evidence="4" id="KW-0963">Cytoplasm</keyword>
<evidence type="ECO:0000256" key="6">
    <source>
        <dbReference type="ARBA" id="ARBA00023054"/>
    </source>
</evidence>
<feature type="compositionally biased region" description="Basic and acidic residues" evidence="10">
    <location>
        <begin position="71"/>
        <end position="81"/>
    </location>
</feature>
<dbReference type="Proteomes" id="UP001295684">
    <property type="component" value="Unassembled WGS sequence"/>
</dbReference>
<feature type="region of interest" description="Disordered" evidence="10">
    <location>
        <begin position="106"/>
        <end position="128"/>
    </location>
</feature>
<name>A0AAD2D1P2_EUPCR</name>
<evidence type="ECO:0000256" key="7">
    <source>
        <dbReference type="ARBA" id="ARBA00023212"/>
    </source>
</evidence>
<dbReference type="PANTHER" id="PTHR14594:SF1">
    <property type="entry name" value="CENTROSOMAL PROTEIN OF 70 KDA"/>
    <property type="match status" value="1"/>
</dbReference>
<gene>
    <name evidence="11" type="ORF">ECRASSUSDP1_LOCUS19047</name>
</gene>
<feature type="region of interest" description="Disordered" evidence="10">
    <location>
        <begin position="1"/>
        <end position="81"/>
    </location>
</feature>
<reference evidence="11" key="1">
    <citation type="submission" date="2023-07" db="EMBL/GenBank/DDBJ databases">
        <authorList>
            <consortium name="AG Swart"/>
            <person name="Singh M."/>
            <person name="Singh A."/>
            <person name="Seah K."/>
            <person name="Emmerich C."/>
        </authorList>
    </citation>
    <scope>NUCLEOTIDE SEQUENCE</scope>
    <source>
        <strain evidence="11">DP1</strain>
    </source>
</reference>
<feature type="coiled-coil region" evidence="9">
    <location>
        <begin position="687"/>
        <end position="891"/>
    </location>
</feature>
<organism evidence="11 12">
    <name type="scientific">Euplotes crassus</name>
    <dbReference type="NCBI Taxonomy" id="5936"/>
    <lineage>
        <taxon>Eukaryota</taxon>
        <taxon>Sar</taxon>
        <taxon>Alveolata</taxon>
        <taxon>Ciliophora</taxon>
        <taxon>Intramacronucleata</taxon>
        <taxon>Spirotrichea</taxon>
        <taxon>Hypotrichia</taxon>
        <taxon>Euplotida</taxon>
        <taxon>Euplotidae</taxon>
        <taxon>Moneuplotes</taxon>
    </lineage>
</organism>
<feature type="compositionally biased region" description="Basic and acidic residues" evidence="10">
    <location>
        <begin position="254"/>
        <end position="266"/>
    </location>
</feature>
<evidence type="ECO:0000256" key="5">
    <source>
        <dbReference type="ARBA" id="ARBA00022803"/>
    </source>
</evidence>
<dbReference type="EMBL" id="CAMPGE010019315">
    <property type="protein sequence ID" value="CAI2377659.1"/>
    <property type="molecule type" value="Genomic_DNA"/>
</dbReference>
<comment type="function">
    <text evidence="8">Plays a role in the organization of both preexisting and nascent microtubules in interphase cells. During mitosis, required for the organization and orientation of the mitotic spindle.</text>
</comment>
<keyword evidence="12" id="KW-1185">Reference proteome</keyword>
<dbReference type="GO" id="GO:0043015">
    <property type="term" value="F:gamma-tubulin binding"/>
    <property type="evidence" value="ECO:0007669"/>
    <property type="project" value="InterPro"/>
</dbReference>
<evidence type="ECO:0000313" key="12">
    <source>
        <dbReference type="Proteomes" id="UP001295684"/>
    </source>
</evidence>
<dbReference type="InterPro" id="IPR037692">
    <property type="entry name" value="CEP70"/>
</dbReference>